<evidence type="ECO:0000256" key="4">
    <source>
        <dbReference type="ARBA" id="ARBA00023136"/>
    </source>
</evidence>
<dbReference type="RefSeq" id="WP_121523915.1">
    <property type="nucleotide sequence ID" value="NZ_RCHR01000004.1"/>
</dbReference>
<reference evidence="7 8" key="1">
    <citation type="submission" date="2018-10" db="EMBL/GenBank/DDBJ databases">
        <title>Oceanobacillus sp. YLB-02 draft genome.</title>
        <authorList>
            <person name="Yu L."/>
        </authorList>
    </citation>
    <scope>NUCLEOTIDE SEQUENCE [LARGE SCALE GENOMIC DNA]</scope>
    <source>
        <strain evidence="7 8">YLB-02</strain>
    </source>
</reference>
<evidence type="ECO:0000313" key="8">
    <source>
        <dbReference type="Proteomes" id="UP000270219"/>
    </source>
</evidence>
<dbReference type="OrthoDB" id="2406134at2"/>
<gene>
    <name evidence="7" type="ORF">D8M04_13775</name>
</gene>
<feature type="transmembrane region" description="Helical" evidence="5">
    <location>
        <begin position="12"/>
        <end position="31"/>
    </location>
</feature>
<evidence type="ECO:0000313" key="7">
    <source>
        <dbReference type="EMBL" id="RLL43958.1"/>
    </source>
</evidence>
<feature type="transmembrane region" description="Helical" evidence="5">
    <location>
        <begin position="368"/>
        <end position="388"/>
    </location>
</feature>
<comment type="caution">
    <text evidence="7">The sequence shown here is derived from an EMBL/GenBank/DDBJ whole genome shotgun (WGS) entry which is preliminary data.</text>
</comment>
<dbReference type="EMBL" id="RCHR01000004">
    <property type="protein sequence ID" value="RLL43958.1"/>
    <property type="molecule type" value="Genomic_DNA"/>
</dbReference>
<keyword evidence="2 5" id="KW-0812">Transmembrane</keyword>
<dbReference type="InterPro" id="IPR013525">
    <property type="entry name" value="ABC2_TM"/>
</dbReference>
<dbReference type="GO" id="GO:0016020">
    <property type="term" value="C:membrane"/>
    <property type="evidence" value="ECO:0007669"/>
    <property type="project" value="UniProtKB-SubCell"/>
</dbReference>
<comment type="subcellular location">
    <subcellularLocation>
        <location evidence="1">Membrane</location>
        <topology evidence="1">Multi-pass membrane protein</topology>
    </subcellularLocation>
</comment>
<dbReference type="Gene3D" id="3.40.1710.10">
    <property type="entry name" value="abc type-2 transporter like domain"/>
    <property type="match status" value="1"/>
</dbReference>
<organism evidence="7 8">
    <name type="scientific">Oceanobacillus piezotolerans</name>
    <dbReference type="NCBI Taxonomy" id="2448030"/>
    <lineage>
        <taxon>Bacteria</taxon>
        <taxon>Bacillati</taxon>
        <taxon>Bacillota</taxon>
        <taxon>Bacilli</taxon>
        <taxon>Bacillales</taxon>
        <taxon>Bacillaceae</taxon>
        <taxon>Oceanobacillus</taxon>
    </lineage>
</organism>
<dbReference type="PANTHER" id="PTHR43077">
    <property type="entry name" value="TRANSPORT PERMEASE YVFS-RELATED"/>
    <property type="match status" value="1"/>
</dbReference>
<feature type="domain" description="ABC-2 type transporter transmembrane" evidence="6">
    <location>
        <begin position="14"/>
        <end position="386"/>
    </location>
</feature>
<proteinExistence type="predicted"/>
<keyword evidence="8" id="KW-1185">Reference proteome</keyword>
<dbReference type="GO" id="GO:0140359">
    <property type="term" value="F:ABC-type transporter activity"/>
    <property type="evidence" value="ECO:0007669"/>
    <property type="project" value="InterPro"/>
</dbReference>
<name>A0A498D842_9BACI</name>
<protein>
    <submittedName>
        <fullName evidence="7">ABC transporter permease</fullName>
    </submittedName>
</protein>
<evidence type="ECO:0000256" key="5">
    <source>
        <dbReference type="SAM" id="Phobius"/>
    </source>
</evidence>
<dbReference type="InterPro" id="IPR051328">
    <property type="entry name" value="T7SS_ABC-Transporter"/>
</dbReference>
<accession>A0A498D842</accession>
<keyword evidence="4 5" id="KW-0472">Membrane</keyword>
<evidence type="ECO:0000256" key="1">
    <source>
        <dbReference type="ARBA" id="ARBA00004141"/>
    </source>
</evidence>
<sequence>MKRIIQLSSTWFPIWLISLLMFIMISIYLPVFGGGIQNLTNAPLIVANEDKGPAGDIILVNLIEKQNGSSFKWSVVDNKEEALHDLMNNKAYGALVIPEDFSKHISEINNLLINGNGIGEAATLEILLNEGIGQSASMIASRALETIVYAASSELSSNLKKELNQQDRSIPADQIALAEVPVRATTKNVLGIPVHLYNGMTPFVLILIASISGIMGTNMIHGYLLRGNGALKKEGVSLSGAEMLKTELLLIIILAFSVAAVSQLAVFGFFGSSHASSIWVIFLFSFFCSLTMLFLFKSLALLFGGWGMLVMFPVNIMGIFSSGGAVPLSTLPAIHHIFSLILPTRYMVDGMRALLYYGGRMQAGLGTALLAISSYFVVALMIIIAFIANEHRKGNAPKMERSVNKKTDKVQIQVSNRFDSKLPEE</sequence>
<evidence type="ECO:0000256" key="2">
    <source>
        <dbReference type="ARBA" id="ARBA00022692"/>
    </source>
</evidence>
<dbReference type="AlphaFoldDB" id="A0A498D842"/>
<dbReference type="Proteomes" id="UP000270219">
    <property type="component" value="Unassembled WGS sequence"/>
</dbReference>
<keyword evidence="3 5" id="KW-1133">Transmembrane helix</keyword>
<feature type="transmembrane region" description="Helical" evidence="5">
    <location>
        <begin position="276"/>
        <end position="296"/>
    </location>
</feature>
<feature type="transmembrane region" description="Helical" evidence="5">
    <location>
        <begin position="203"/>
        <end position="225"/>
    </location>
</feature>
<feature type="transmembrane region" description="Helical" evidence="5">
    <location>
        <begin position="301"/>
        <end position="320"/>
    </location>
</feature>
<dbReference type="PANTHER" id="PTHR43077:SF10">
    <property type="entry name" value="TRANSPORT PERMEASE PROTEIN"/>
    <property type="match status" value="1"/>
</dbReference>
<dbReference type="Pfam" id="PF12698">
    <property type="entry name" value="ABC2_membrane_3"/>
    <property type="match status" value="1"/>
</dbReference>
<evidence type="ECO:0000256" key="3">
    <source>
        <dbReference type="ARBA" id="ARBA00022989"/>
    </source>
</evidence>
<feature type="transmembrane region" description="Helical" evidence="5">
    <location>
        <begin position="246"/>
        <end position="270"/>
    </location>
</feature>
<evidence type="ECO:0000259" key="6">
    <source>
        <dbReference type="Pfam" id="PF12698"/>
    </source>
</evidence>